<name>A0A9P5VMW8_9FUNG</name>
<feature type="non-terminal residue" evidence="1">
    <location>
        <position position="1"/>
    </location>
</feature>
<dbReference type="AlphaFoldDB" id="A0A9P5VMW8"/>
<reference evidence="1" key="1">
    <citation type="journal article" date="2020" name="Fungal Divers.">
        <title>Resolving the Mortierellaceae phylogeny through synthesis of multi-gene phylogenetics and phylogenomics.</title>
        <authorList>
            <person name="Vandepol N."/>
            <person name="Liber J."/>
            <person name="Desiro A."/>
            <person name="Na H."/>
            <person name="Kennedy M."/>
            <person name="Barry K."/>
            <person name="Grigoriev I.V."/>
            <person name="Miller A.N."/>
            <person name="O'Donnell K."/>
            <person name="Stajich J.E."/>
            <person name="Bonito G."/>
        </authorList>
    </citation>
    <scope>NUCLEOTIDE SEQUENCE</scope>
    <source>
        <strain evidence="1">NVP1</strain>
    </source>
</reference>
<sequence length="142" mass="15853">MESPTEADVEITRDCQEGDIVITQDSDLAMYNEVMTIWWLISGSCFLEYKINEEVLSALIVSHNDYNHNISGLGCATNFKIIKELHGSDTPVLVAAYLTNAHVVLKNKERVNFDTTLKVFVQCKQTKGLPLSSSNAQTLDEI</sequence>
<dbReference type="Proteomes" id="UP000696485">
    <property type="component" value="Unassembled WGS sequence"/>
</dbReference>
<keyword evidence="2" id="KW-1185">Reference proteome</keyword>
<dbReference type="EMBL" id="JAAAUY010000226">
    <property type="protein sequence ID" value="KAF9333017.1"/>
    <property type="molecule type" value="Genomic_DNA"/>
</dbReference>
<gene>
    <name evidence="1" type="ORF">BG006_004084</name>
</gene>
<evidence type="ECO:0000313" key="2">
    <source>
        <dbReference type="Proteomes" id="UP000696485"/>
    </source>
</evidence>
<protein>
    <submittedName>
        <fullName evidence="1">Uncharacterized protein</fullName>
    </submittedName>
</protein>
<comment type="caution">
    <text evidence="1">The sequence shown here is derived from an EMBL/GenBank/DDBJ whole genome shotgun (WGS) entry which is preliminary data.</text>
</comment>
<organism evidence="1 2">
    <name type="scientific">Podila minutissima</name>
    <dbReference type="NCBI Taxonomy" id="64525"/>
    <lineage>
        <taxon>Eukaryota</taxon>
        <taxon>Fungi</taxon>
        <taxon>Fungi incertae sedis</taxon>
        <taxon>Mucoromycota</taxon>
        <taxon>Mortierellomycotina</taxon>
        <taxon>Mortierellomycetes</taxon>
        <taxon>Mortierellales</taxon>
        <taxon>Mortierellaceae</taxon>
        <taxon>Podila</taxon>
    </lineage>
</organism>
<proteinExistence type="predicted"/>
<accession>A0A9P5VMW8</accession>
<evidence type="ECO:0000313" key="1">
    <source>
        <dbReference type="EMBL" id="KAF9333017.1"/>
    </source>
</evidence>